<gene>
    <name evidence="2" type="ORF">SCLTRI_LOCUS10050</name>
</gene>
<sequence length="200" mass="22876">MLLFHHRSKAPGELASHKAALEYHKKKHSLPPMQQSQRIPAQKISDISSAPLCRGNVFQDGMMSLPVMQLSEHHLSRLQKLRAQRPKDSSSPSGGKRLRKVDKRVEAKEKMEKRKKMEKMKQSGSIGEDQPRTTDIITQPISISFHKIRKASQKGFRNTFPSLPPKDYSRNRPKNHPRIKSGRSRKGSRSGNRRGSRLPY</sequence>
<dbReference type="AlphaFoldDB" id="A0A8H2ZY12"/>
<evidence type="ECO:0000313" key="2">
    <source>
        <dbReference type="EMBL" id="CAD6453977.1"/>
    </source>
</evidence>
<protein>
    <submittedName>
        <fullName evidence="2">35bcc414-3fa7-4064-91c4-7443bd8fd83d-CDS</fullName>
    </submittedName>
</protein>
<reference evidence="2" key="1">
    <citation type="submission" date="2020-10" db="EMBL/GenBank/DDBJ databases">
        <authorList>
            <person name="Kusch S."/>
        </authorList>
    </citation>
    <scope>NUCLEOTIDE SEQUENCE</scope>
    <source>
        <strain evidence="2">SwB9</strain>
    </source>
</reference>
<keyword evidence="3" id="KW-1185">Reference proteome</keyword>
<feature type="compositionally biased region" description="Basic residues" evidence="1">
    <location>
        <begin position="171"/>
        <end position="200"/>
    </location>
</feature>
<organism evidence="2 3">
    <name type="scientific">Sclerotinia trifoliorum</name>
    <dbReference type="NCBI Taxonomy" id="28548"/>
    <lineage>
        <taxon>Eukaryota</taxon>
        <taxon>Fungi</taxon>
        <taxon>Dikarya</taxon>
        <taxon>Ascomycota</taxon>
        <taxon>Pezizomycotina</taxon>
        <taxon>Leotiomycetes</taxon>
        <taxon>Helotiales</taxon>
        <taxon>Sclerotiniaceae</taxon>
        <taxon>Sclerotinia</taxon>
    </lineage>
</organism>
<dbReference type="Proteomes" id="UP000624404">
    <property type="component" value="Unassembled WGS sequence"/>
</dbReference>
<comment type="caution">
    <text evidence="2">The sequence shown here is derived from an EMBL/GenBank/DDBJ whole genome shotgun (WGS) entry which is preliminary data.</text>
</comment>
<proteinExistence type="predicted"/>
<feature type="compositionally biased region" description="Basic and acidic residues" evidence="1">
    <location>
        <begin position="103"/>
        <end position="112"/>
    </location>
</feature>
<evidence type="ECO:0000256" key="1">
    <source>
        <dbReference type="SAM" id="MobiDB-lite"/>
    </source>
</evidence>
<accession>A0A8H2ZY12</accession>
<evidence type="ECO:0000313" key="3">
    <source>
        <dbReference type="Proteomes" id="UP000624404"/>
    </source>
</evidence>
<feature type="compositionally biased region" description="Polar residues" evidence="1">
    <location>
        <begin position="133"/>
        <end position="142"/>
    </location>
</feature>
<dbReference type="EMBL" id="CAJHIA010000036">
    <property type="protein sequence ID" value="CAD6453977.1"/>
    <property type="molecule type" value="Genomic_DNA"/>
</dbReference>
<name>A0A8H2ZY12_9HELO</name>
<feature type="region of interest" description="Disordered" evidence="1">
    <location>
        <begin position="76"/>
        <end position="200"/>
    </location>
</feature>
<dbReference type="OrthoDB" id="3511202at2759"/>